<evidence type="ECO:0000313" key="1">
    <source>
        <dbReference type="EMBL" id="KUM47715.1"/>
    </source>
</evidence>
<reference evidence="1" key="1">
    <citation type="journal article" date="2015" name="Genome Biol. Evol.">
        <title>Organellar Genomes of White Spruce (Picea glauca): Assembly and Annotation.</title>
        <authorList>
            <person name="Jackman S.D."/>
            <person name="Warren R.L."/>
            <person name="Gibb E.A."/>
            <person name="Vandervalk B.P."/>
            <person name="Mohamadi H."/>
            <person name="Chu J."/>
            <person name="Raymond A."/>
            <person name="Pleasance S."/>
            <person name="Coope R."/>
            <person name="Wildung M.R."/>
            <person name="Ritland C.E."/>
            <person name="Bousquet J."/>
            <person name="Jones S.J."/>
            <person name="Bohlmann J."/>
            <person name="Birol I."/>
        </authorList>
    </citation>
    <scope>NUCLEOTIDE SEQUENCE [LARGE SCALE GENOMIC DNA]</scope>
    <source>
        <tissue evidence="1">Flushing bud</tissue>
    </source>
</reference>
<protein>
    <submittedName>
        <fullName evidence="1">Uncharacterized protein</fullName>
    </submittedName>
</protein>
<dbReference type="EMBL" id="LKAM01000007">
    <property type="protein sequence ID" value="KUM47715.1"/>
    <property type="molecule type" value="Genomic_DNA"/>
</dbReference>
<sequence length="77" mass="8416">MSPHIPPSDAYSLDRVLPGCFLNGSPPGASHSCSHPSYLRIYIRARFSSPRTETPPGLPSFRSRPNPFISLSIGSFE</sequence>
<comment type="caution">
    <text evidence="1">The sequence shown here is derived from an EMBL/GenBank/DDBJ whole genome shotgun (WGS) entry which is preliminary data.</text>
</comment>
<name>A0A101LYL9_PICGL</name>
<gene>
    <name evidence="1" type="ORF">ABT39_MTgene5902</name>
</gene>
<accession>A0A101LYL9</accession>
<proteinExistence type="predicted"/>
<geneLocation type="mitochondrion" evidence="1"/>
<dbReference type="AlphaFoldDB" id="A0A101LYL9"/>
<keyword evidence="1" id="KW-0496">Mitochondrion</keyword>
<organism evidence="1">
    <name type="scientific">Picea glauca</name>
    <name type="common">White spruce</name>
    <name type="synonym">Pinus glauca</name>
    <dbReference type="NCBI Taxonomy" id="3330"/>
    <lineage>
        <taxon>Eukaryota</taxon>
        <taxon>Viridiplantae</taxon>
        <taxon>Streptophyta</taxon>
        <taxon>Embryophyta</taxon>
        <taxon>Tracheophyta</taxon>
        <taxon>Spermatophyta</taxon>
        <taxon>Pinopsida</taxon>
        <taxon>Pinidae</taxon>
        <taxon>Conifers I</taxon>
        <taxon>Pinales</taxon>
        <taxon>Pinaceae</taxon>
        <taxon>Picea</taxon>
    </lineage>
</organism>